<sequence>MDAIGSYGSSSSSSSSDSDQSASDLLSPHAAKRRKSDSTPLPPSLLPSAAELLDGTYSPPPAYQQRQLEQETLHQGRTRAFPHVIGNFATHVLVAVATPAACVDALEALLQLLRIRLPSLQPTRAAAAGGASLGTSTRRGVSPSAAAAAATAAGASSANADAARTPLAQPCYHISLSRTVGLRLEQIAPLVSDLRSRLRQQGSFCISMAGLEVFANDDRSRTFLAVRACKGGSAAANRSGSAGSPLAELGGCRVAANGSGGSGLQGLKAIVAQQQQQQQPQQQQGEQQQEQQHQQEQQQDEQQHQQQQQQQEEQLQGGYSPQLVALCHIASAACTAHGLPPFYADPRPHASVAWLLGDQQEELQAALAEADVQAAAARLARHAWTVQPDSIWCKAGQRQHAVWRADGTQDW</sequence>
<feature type="compositionally biased region" description="Low complexity" evidence="7">
    <location>
        <begin position="277"/>
        <end position="297"/>
    </location>
</feature>
<dbReference type="InterPro" id="IPR027521">
    <property type="entry name" value="Usb1"/>
</dbReference>
<organism evidence="8 9">
    <name type="scientific">Chlorella vulgaris</name>
    <name type="common">Green alga</name>
    <dbReference type="NCBI Taxonomy" id="3077"/>
    <lineage>
        <taxon>Eukaryota</taxon>
        <taxon>Viridiplantae</taxon>
        <taxon>Chlorophyta</taxon>
        <taxon>core chlorophytes</taxon>
        <taxon>Trebouxiophyceae</taxon>
        <taxon>Chlorellales</taxon>
        <taxon>Chlorellaceae</taxon>
        <taxon>Chlorella clade</taxon>
        <taxon>Chlorella</taxon>
    </lineage>
</organism>
<reference evidence="8" key="2">
    <citation type="submission" date="2020-11" db="EMBL/GenBank/DDBJ databases">
        <authorList>
            <person name="Cecchin M."/>
            <person name="Marcolungo L."/>
            <person name="Rossato M."/>
            <person name="Girolomoni L."/>
            <person name="Cosentino E."/>
            <person name="Cuine S."/>
            <person name="Li-Beisson Y."/>
            <person name="Delledonne M."/>
            <person name="Ballottari M."/>
        </authorList>
    </citation>
    <scope>NUCLEOTIDE SEQUENCE</scope>
    <source>
        <strain evidence="8">211/11P</strain>
        <tissue evidence="8">Whole cell</tissue>
    </source>
</reference>
<keyword evidence="9" id="KW-1185">Reference proteome</keyword>
<dbReference type="EMBL" id="SIDB01000006">
    <property type="protein sequence ID" value="KAI3431477.1"/>
    <property type="molecule type" value="Genomic_DNA"/>
</dbReference>
<accession>A0A9D4YXD1</accession>
<evidence type="ECO:0000256" key="4">
    <source>
        <dbReference type="ARBA" id="ARBA00023242"/>
    </source>
</evidence>
<feature type="region of interest" description="Disordered" evidence="7">
    <location>
        <begin position="277"/>
        <end position="314"/>
    </location>
</feature>
<evidence type="ECO:0000313" key="8">
    <source>
        <dbReference type="EMBL" id="KAI3431477.1"/>
    </source>
</evidence>
<evidence type="ECO:0000256" key="3">
    <source>
        <dbReference type="ARBA" id="ARBA00023239"/>
    </source>
</evidence>
<protein>
    <recommendedName>
        <fullName evidence="5">U6 snRNA phosphodiesterase 1</fullName>
    </recommendedName>
    <alternativeName>
        <fullName evidence="6">3'-5' RNA exonuclease USB1</fullName>
    </alternativeName>
</protein>
<dbReference type="Pfam" id="PF09749">
    <property type="entry name" value="HVSL"/>
    <property type="match status" value="2"/>
</dbReference>
<feature type="compositionally biased region" description="Low complexity" evidence="7">
    <location>
        <begin position="304"/>
        <end position="314"/>
    </location>
</feature>
<dbReference type="PANTHER" id="PTHR13522:SF3">
    <property type="entry name" value="U6 SNRNA PHOSPHODIESTERASE 1"/>
    <property type="match status" value="1"/>
</dbReference>
<gene>
    <name evidence="8" type="ORF">D9Q98_004529</name>
</gene>
<dbReference type="GO" id="GO:0005634">
    <property type="term" value="C:nucleus"/>
    <property type="evidence" value="ECO:0007669"/>
    <property type="project" value="TreeGrafter"/>
</dbReference>
<evidence type="ECO:0000313" key="9">
    <source>
        <dbReference type="Proteomes" id="UP001055712"/>
    </source>
</evidence>
<evidence type="ECO:0000256" key="2">
    <source>
        <dbReference type="ARBA" id="ARBA00022801"/>
    </source>
</evidence>
<dbReference type="OrthoDB" id="515341at2759"/>
<evidence type="ECO:0000256" key="1">
    <source>
        <dbReference type="ARBA" id="ARBA00022722"/>
    </source>
</evidence>
<dbReference type="GO" id="GO:0000175">
    <property type="term" value="F:3'-5'-RNA exonuclease activity"/>
    <property type="evidence" value="ECO:0007669"/>
    <property type="project" value="TreeGrafter"/>
</dbReference>
<evidence type="ECO:0000256" key="5">
    <source>
        <dbReference type="ARBA" id="ARBA00029543"/>
    </source>
</evidence>
<keyword evidence="2" id="KW-0378">Hydrolase</keyword>
<dbReference type="AlphaFoldDB" id="A0A9D4YXD1"/>
<dbReference type="Proteomes" id="UP001055712">
    <property type="component" value="Unassembled WGS sequence"/>
</dbReference>
<proteinExistence type="predicted"/>
<keyword evidence="3" id="KW-0456">Lyase</keyword>
<keyword evidence="1" id="KW-0540">Nuclease</keyword>
<dbReference type="GO" id="GO:0034477">
    <property type="term" value="P:U6 snRNA 3'-end processing"/>
    <property type="evidence" value="ECO:0007669"/>
    <property type="project" value="InterPro"/>
</dbReference>
<evidence type="ECO:0000256" key="6">
    <source>
        <dbReference type="ARBA" id="ARBA00030030"/>
    </source>
</evidence>
<feature type="compositionally biased region" description="Low complexity" evidence="7">
    <location>
        <begin position="9"/>
        <end position="27"/>
    </location>
</feature>
<feature type="region of interest" description="Disordered" evidence="7">
    <location>
        <begin position="1"/>
        <end position="62"/>
    </location>
</feature>
<evidence type="ECO:0000256" key="7">
    <source>
        <dbReference type="SAM" id="MobiDB-lite"/>
    </source>
</evidence>
<name>A0A9D4YXD1_CHLVU</name>
<dbReference type="PANTHER" id="PTHR13522">
    <property type="entry name" value="U6 SNRNA PHOSPHODIESTERASE 1"/>
    <property type="match status" value="1"/>
</dbReference>
<reference evidence="8" key="1">
    <citation type="journal article" date="2019" name="Plant J.">
        <title>Chlorella vulgaris genome assembly and annotation reveals the molecular basis for metabolic acclimation to high light conditions.</title>
        <authorList>
            <person name="Cecchin M."/>
            <person name="Marcolungo L."/>
            <person name="Rossato M."/>
            <person name="Girolomoni L."/>
            <person name="Cosentino E."/>
            <person name="Cuine S."/>
            <person name="Li-Beisson Y."/>
            <person name="Delledonne M."/>
            <person name="Ballottari M."/>
        </authorList>
    </citation>
    <scope>NUCLEOTIDE SEQUENCE</scope>
    <source>
        <strain evidence="8">211/11P</strain>
    </source>
</reference>
<dbReference type="GO" id="GO:0016829">
    <property type="term" value="F:lyase activity"/>
    <property type="evidence" value="ECO:0007669"/>
    <property type="project" value="UniProtKB-KW"/>
</dbReference>
<dbReference type="Gene3D" id="3.90.1140.10">
    <property type="entry name" value="Cyclic phosphodiesterase"/>
    <property type="match status" value="1"/>
</dbReference>
<comment type="caution">
    <text evidence="8">The sequence shown here is derived from an EMBL/GenBank/DDBJ whole genome shotgun (WGS) entry which is preliminary data.</text>
</comment>
<keyword evidence="4" id="KW-0539">Nucleus</keyword>